<feature type="domain" description="Metallo-beta-lactamase" evidence="2">
    <location>
        <begin position="121"/>
        <end position="317"/>
    </location>
</feature>
<feature type="chain" id="PRO_5039556776" evidence="1">
    <location>
        <begin position="25"/>
        <end position="370"/>
    </location>
</feature>
<dbReference type="SUPFAM" id="SSF56281">
    <property type="entry name" value="Metallo-hydrolase/oxidoreductase"/>
    <property type="match status" value="1"/>
</dbReference>
<dbReference type="Pfam" id="PF12706">
    <property type="entry name" value="Lactamase_B_2"/>
    <property type="match status" value="1"/>
</dbReference>
<dbReference type="GO" id="GO:0005737">
    <property type="term" value="C:cytoplasm"/>
    <property type="evidence" value="ECO:0007669"/>
    <property type="project" value="TreeGrafter"/>
</dbReference>
<comment type="caution">
    <text evidence="3">The sequence shown here is derived from an EMBL/GenBank/DDBJ whole genome shotgun (WGS) entry which is preliminary data.</text>
</comment>
<evidence type="ECO:0000259" key="2">
    <source>
        <dbReference type="Pfam" id="PF12706"/>
    </source>
</evidence>
<keyword evidence="3" id="KW-0378">Hydrolase</keyword>
<gene>
    <name evidence="3" type="ORF">Vau01_027600</name>
</gene>
<keyword evidence="1" id="KW-0732">Signal</keyword>
<dbReference type="InterPro" id="IPR001279">
    <property type="entry name" value="Metallo-B-lactamas"/>
</dbReference>
<dbReference type="PANTHER" id="PTHR15032:SF4">
    <property type="entry name" value="N-ACYL-PHOSPHATIDYLETHANOLAMINE-HYDROLYZING PHOSPHOLIPASE D"/>
    <property type="match status" value="1"/>
</dbReference>
<dbReference type="PANTHER" id="PTHR15032">
    <property type="entry name" value="N-ACYL-PHOSPHATIDYLETHANOLAMINE-HYDROLYZING PHOSPHOLIPASE D"/>
    <property type="match status" value="1"/>
</dbReference>
<evidence type="ECO:0000256" key="1">
    <source>
        <dbReference type="SAM" id="SignalP"/>
    </source>
</evidence>
<dbReference type="RefSeq" id="WP_203991787.1">
    <property type="nucleotide sequence ID" value="NZ_BOPG01000015.1"/>
</dbReference>
<keyword evidence="4" id="KW-1185">Reference proteome</keyword>
<evidence type="ECO:0000313" key="4">
    <source>
        <dbReference type="Proteomes" id="UP000612585"/>
    </source>
</evidence>
<proteinExistence type="predicted"/>
<dbReference type="InterPro" id="IPR036866">
    <property type="entry name" value="RibonucZ/Hydroxyglut_hydro"/>
</dbReference>
<evidence type="ECO:0000313" key="3">
    <source>
        <dbReference type="EMBL" id="GIJ55244.1"/>
    </source>
</evidence>
<organism evidence="3 4">
    <name type="scientific">Virgisporangium aurantiacum</name>
    <dbReference type="NCBI Taxonomy" id="175570"/>
    <lineage>
        <taxon>Bacteria</taxon>
        <taxon>Bacillati</taxon>
        <taxon>Actinomycetota</taxon>
        <taxon>Actinomycetes</taxon>
        <taxon>Micromonosporales</taxon>
        <taxon>Micromonosporaceae</taxon>
        <taxon>Virgisporangium</taxon>
    </lineage>
</organism>
<dbReference type="EMBL" id="BOPG01000015">
    <property type="protein sequence ID" value="GIJ55244.1"/>
    <property type="molecule type" value="Genomic_DNA"/>
</dbReference>
<dbReference type="Gene3D" id="3.60.15.10">
    <property type="entry name" value="Ribonuclease Z/Hydroxyacylglutathione hydrolase-like"/>
    <property type="match status" value="1"/>
</dbReference>
<dbReference type="AlphaFoldDB" id="A0A8J3Z0V2"/>
<accession>A0A8J3Z0V2</accession>
<dbReference type="Proteomes" id="UP000612585">
    <property type="component" value="Unassembled WGS sequence"/>
</dbReference>
<reference evidence="3" key="1">
    <citation type="submission" date="2021-01" db="EMBL/GenBank/DDBJ databases">
        <title>Whole genome shotgun sequence of Virgisporangium aurantiacum NBRC 16421.</title>
        <authorList>
            <person name="Komaki H."/>
            <person name="Tamura T."/>
        </authorList>
    </citation>
    <scope>NUCLEOTIDE SEQUENCE</scope>
    <source>
        <strain evidence="3">NBRC 16421</strain>
    </source>
</reference>
<dbReference type="GO" id="GO:0016787">
    <property type="term" value="F:hydrolase activity"/>
    <property type="evidence" value="ECO:0007669"/>
    <property type="project" value="UniProtKB-KW"/>
</dbReference>
<sequence>MASRWRLVAGVAAGGALAAATAWALREVVEQFGERRRLDDDPRVAASPQFRDGVFHNVVPAAVVPPGSAGPILRDLLFGKQKRRPTGAVPLRTTDIDPPDPDGLYVTWYGHSSALIEIDGRRILFDPVWSERCSPSRLAGPRRLHPPPVPLGLLPALDAIVISHDHYDHLDLPTVRTLAREHDAPFVVPLGVGAHLRRWGIPDERIIELDWDDRAEIGGVTLVATAARHFSGRSFSRNRTLWASWVLAGRSAKVFYTGDSGYFDGYAKIGAEHGPFNATLMQIGAYGDAWPDIHMTPEEGVAAHVDLRGDVLIPLHWATFNLALHDWAEPADRVWREAKARGVRLTVPRPGERVDVADPPAVDGWWQEIA</sequence>
<protein>
    <submittedName>
        <fullName evidence="3">Zn-dependent hydrolase</fullName>
    </submittedName>
</protein>
<name>A0A8J3Z0V2_9ACTN</name>
<feature type="signal peptide" evidence="1">
    <location>
        <begin position="1"/>
        <end position="24"/>
    </location>
</feature>